<dbReference type="AlphaFoldDB" id="A0A146LU30"/>
<evidence type="ECO:0000256" key="2">
    <source>
        <dbReference type="ARBA" id="ARBA00023015"/>
    </source>
</evidence>
<proteinExistence type="inferred from homology"/>
<dbReference type="GO" id="GO:0016251">
    <property type="term" value="F:RNA polymerase II general transcription initiation factor activity"/>
    <property type="evidence" value="ECO:0007669"/>
    <property type="project" value="TreeGrafter"/>
</dbReference>
<name>A0A146LU30_LYGHE</name>
<evidence type="ECO:0000313" key="7">
    <source>
        <dbReference type="EMBL" id="JAQ10252.1"/>
    </source>
</evidence>
<gene>
    <name evidence="7" type="primary">Taf10_1</name>
    <name evidence="7" type="ORF">g.48499</name>
</gene>
<keyword evidence="7" id="KW-0396">Initiation factor</keyword>
<sequence>MAYFSRVPQLQNQNGGEKATSNTGNVANPSGSAGQQLVDFLPNLEDYTTTIPDAATSAFLSSAGFSSNDPRIVRLISIAGQKFISDITLDALQHCKVRTSNQSSKSKTKERTFTFTMEDLAPALAERGITVRKPPYFV</sequence>
<dbReference type="EMBL" id="GDHC01008377">
    <property type="protein sequence ID" value="JAQ10252.1"/>
    <property type="molecule type" value="Transcribed_RNA"/>
</dbReference>
<evidence type="ECO:0000256" key="6">
    <source>
        <dbReference type="SAM" id="MobiDB-lite"/>
    </source>
</evidence>
<keyword evidence="4" id="KW-0539">Nucleus</keyword>
<dbReference type="GO" id="GO:1990841">
    <property type="term" value="F:promoter-specific chromatin binding"/>
    <property type="evidence" value="ECO:0007669"/>
    <property type="project" value="TreeGrafter"/>
</dbReference>
<keyword evidence="3" id="KW-0804">Transcription</keyword>
<evidence type="ECO:0000256" key="1">
    <source>
        <dbReference type="ARBA" id="ARBA00004123"/>
    </source>
</evidence>
<dbReference type="CDD" id="cd07982">
    <property type="entry name" value="HFD_TAF10"/>
    <property type="match status" value="1"/>
</dbReference>
<dbReference type="Pfam" id="PF03540">
    <property type="entry name" value="TAF10"/>
    <property type="match status" value="1"/>
</dbReference>
<dbReference type="PRINTS" id="PR01443">
    <property type="entry name" value="TFIID30KDSUB"/>
</dbReference>
<dbReference type="GO" id="GO:0005669">
    <property type="term" value="C:transcription factor TFIID complex"/>
    <property type="evidence" value="ECO:0007669"/>
    <property type="project" value="TreeGrafter"/>
</dbReference>
<dbReference type="GO" id="GO:0006367">
    <property type="term" value="P:transcription initiation at RNA polymerase II promoter"/>
    <property type="evidence" value="ECO:0007669"/>
    <property type="project" value="TreeGrafter"/>
</dbReference>
<keyword evidence="2" id="KW-0805">Transcription regulation</keyword>
<evidence type="ECO:0000256" key="4">
    <source>
        <dbReference type="ARBA" id="ARBA00023242"/>
    </source>
</evidence>
<dbReference type="GO" id="GO:0000124">
    <property type="term" value="C:SAGA complex"/>
    <property type="evidence" value="ECO:0007669"/>
    <property type="project" value="TreeGrafter"/>
</dbReference>
<evidence type="ECO:0000256" key="5">
    <source>
        <dbReference type="ARBA" id="ARBA00025730"/>
    </source>
</evidence>
<feature type="compositionally biased region" description="Polar residues" evidence="6">
    <location>
        <begin position="8"/>
        <end position="31"/>
    </location>
</feature>
<dbReference type="InterPro" id="IPR003923">
    <property type="entry name" value="TAF10"/>
</dbReference>
<feature type="region of interest" description="Disordered" evidence="6">
    <location>
        <begin position="1"/>
        <end position="31"/>
    </location>
</feature>
<dbReference type="PANTHER" id="PTHR21242">
    <property type="entry name" value="TRANSCRIPTION INITIATION FACTOR TFIID SUBUNIT 10"/>
    <property type="match status" value="1"/>
</dbReference>
<reference evidence="7" key="1">
    <citation type="journal article" date="2016" name="Gigascience">
        <title>De novo construction of an expanded transcriptome assembly for the western tarnished plant bug, Lygus hesperus.</title>
        <authorList>
            <person name="Tassone E.E."/>
            <person name="Geib S.M."/>
            <person name="Hall B."/>
            <person name="Fabrick J.A."/>
            <person name="Brent C.S."/>
            <person name="Hull J.J."/>
        </authorList>
    </citation>
    <scope>NUCLEOTIDE SEQUENCE</scope>
</reference>
<protein>
    <submittedName>
        <fullName evidence="7">Transcription initiation factor TFIID subunit 10</fullName>
    </submittedName>
</protein>
<comment type="similarity">
    <text evidence="5">Belongs to the TAF10 family.</text>
</comment>
<dbReference type="PANTHER" id="PTHR21242:SF0">
    <property type="entry name" value="TRANSCRIPTION INITIATION FACTOR TFIID SUBUNIT 10"/>
    <property type="match status" value="1"/>
</dbReference>
<dbReference type="GO" id="GO:0003743">
    <property type="term" value="F:translation initiation factor activity"/>
    <property type="evidence" value="ECO:0007669"/>
    <property type="project" value="UniProtKB-KW"/>
</dbReference>
<comment type="subcellular location">
    <subcellularLocation>
        <location evidence="1">Nucleus</location>
    </subcellularLocation>
</comment>
<evidence type="ECO:0000256" key="3">
    <source>
        <dbReference type="ARBA" id="ARBA00023163"/>
    </source>
</evidence>
<accession>A0A146LU30</accession>
<organism evidence="7">
    <name type="scientific">Lygus hesperus</name>
    <name type="common">Western plant bug</name>
    <dbReference type="NCBI Taxonomy" id="30085"/>
    <lineage>
        <taxon>Eukaryota</taxon>
        <taxon>Metazoa</taxon>
        <taxon>Ecdysozoa</taxon>
        <taxon>Arthropoda</taxon>
        <taxon>Hexapoda</taxon>
        <taxon>Insecta</taxon>
        <taxon>Pterygota</taxon>
        <taxon>Neoptera</taxon>
        <taxon>Paraneoptera</taxon>
        <taxon>Hemiptera</taxon>
        <taxon>Heteroptera</taxon>
        <taxon>Panheteroptera</taxon>
        <taxon>Cimicomorpha</taxon>
        <taxon>Miridae</taxon>
        <taxon>Mirini</taxon>
        <taxon>Lygus</taxon>
    </lineage>
</organism>
<keyword evidence="7" id="KW-0648">Protein biosynthesis</keyword>